<dbReference type="InterPro" id="IPR027417">
    <property type="entry name" value="P-loop_NTPase"/>
</dbReference>
<evidence type="ECO:0000256" key="4">
    <source>
        <dbReference type="ARBA" id="ARBA00022840"/>
    </source>
</evidence>
<evidence type="ECO:0000256" key="3">
    <source>
        <dbReference type="ARBA" id="ARBA00022741"/>
    </source>
</evidence>
<dbReference type="PANTHER" id="PTHR43335:SF11">
    <property type="entry name" value="ABC TRANSPORTER RELATED"/>
    <property type="match status" value="1"/>
</dbReference>
<keyword evidence="4 6" id="KW-0067">ATP-binding</keyword>
<comment type="similarity">
    <text evidence="1">Belongs to the ABC transporter superfamily.</text>
</comment>
<dbReference type="Pfam" id="PF00005">
    <property type="entry name" value="ABC_tran"/>
    <property type="match status" value="1"/>
</dbReference>
<reference evidence="6 7" key="1">
    <citation type="journal article" date="2024" name="Front. Microbiol.">
        <title>Novel thermophilic genera Geochorda gen. nov. and Carboxydochorda gen. nov. from the deep terrestrial subsurface reveal the ecophysiological diversity in the class Limnochordia.</title>
        <authorList>
            <person name="Karnachuk O.V."/>
            <person name="Lukina A.P."/>
            <person name="Avakyan M.R."/>
            <person name="Kadnikov V.V."/>
            <person name="Begmatov S."/>
            <person name="Beletsky A.V."/>
            <person name="Vlasova K.G."/>
            <person name="Novikov A.A."/>
            <person name="Shcherbakova V.A."/>
            <person name="Mardanov A.V."/>
            <person name="Ravin N.V."/>
        </authorList>
    </citation>
    <scope>NUCLEOTIDE SEQUENCE [LARGE SCALE GENOMIC DNA]</scope>
    <source>
        <strain evidence="6 7">L945</strain>
    </source>
</reference>
<organism evidence="6 7">
    <name type="scientific">Carboxydichorda subterranea</name>
    <dbReference type="NCBI Taxonomy" id="3109565"/>
    <lineage>
        <taxon>Bacteria</taxon>
        <taxon>Bacillati</taxon>
        <taxon>Bacillota</taxon>
        <taxon>Limnochordia</taxon>
        <taxon>Limnochordales</taxon>
        <taxon>Geochordaceae</taxon>
        <taxon>Carboxydichorda</taxon>
    </lineage>
</organism>
<dbReference type="SMART" id="SM00382">
    <property type="entry name" value="AAA"/>
    <property type="match status" value="1"/>
</dbReference>
<dbReference type="PRINTS" id="PR00326">
    <property type="entry name" value="GTP1OBG"/>
</dbReference>
<dbReference type="GO" id="GO:0005524">
    <property type="term" value="F:ATP binding"/>
    <property type="evidence" value="ECO:0007669"/>
    <property type="project" value="UniProtKB-KW"/>
</dbReference>
<dbReference type="InterPro" id="IPR017871">
    <property type="entry name" value="ABC_transporter-like_CS"/>
</dbReference>
<gene>
    <name evidence="6" type="ORF">U7230_00490</name>
</gene>
<dbReference type="Proteomes" id="UP001332192">
    <property type="component" value="Chromosome"/>
</dbReference>
<dbReference type="InterPro" id="IPR003439">
    <property type="entry name" value="ABC_transporter-like_ATP-bd"/>
</dbReference>
<evidence type="ECO:0000313" key="7">
    <source>
        <dbReference type="Proteomes" id="UP001332192"/>
    </source>
</evidence>
<keyword evidence="2" id="KW-0813">Transport</keyword>
<dbReference type="PANTHER" id="PTHR43335">
    <property type="entry name" value="ABC TRANSPORTER, ATP-BINDING PROTEIN"/>
    <property type="match status" value="1"/>
</dbReference>
<evidence type="ECO:0000259" key="5">
    <source>
        <dbReference type="PROSITE" id="PS50893"/>
    </source>
</evidence>
<dbReference type="SUPFAM" id="SSF52540">
    <property type="entry name" value="P-loop containing nucleoside triphosphate hydrolases"/>
    <property type="match status" value="1"/>
</dbReference>
<keyword evidence="3" id="KW-0547">Nucleotide-binding</keyword>
<dbReference type="CDD" id="cd03230">
    <property type="entry name" value="ABC_DR_subfamily_A"/>
    <property type="match status" value="1"/>
</dbReference>
<evidence type="ECO:0000256" key="1">
    <source>
        <dbReference type="ARBA" id="ARBA00005417"/>
    </source>
</evidence>
<accession>A0ABZ1BXK1</accession>
<evidence type="ECO:0000313" key="6">
    <source>
        <dbReference type="EMBL" id="WRP17531.1"/>
    </source>
</evidence>
<dbReference type="InterPro" id="IPR003593">
    <property type="entry name" value="AAA+_ATPase"/>
</dbReference>
<name>A0ABZ1BXK1_9FIRM</name>
<sequence>MNTSHEDVPLLHVEGASKRYGEVVALDHVSLTVGPGEIVALVGPNGAGKSTLLKVLAGLTWPSEGRAWVLGHPAGSLPAKQQLGFLPQRVFLGETMELWEVLEFFATLRLPGLRDVSGVITAALEAVGLAGLETRLVRELSGGMLQRLALAQVLLGEPRVLLLDEPALNLDVEGRQRLRDILAQVRQRGGCALVSSHLLEDAMHSADRIVILESGRVVADESAHAVAGRLESRLHVTVDDVAGARGYLERLGIRVGTNSGGQLVLSCTADRALELLSELHRAGYAPREFRTGRTSLEELLTAYMGRVQPAASPQAGEVPTNGKAR</sequence>
<proteinExistence type="inferred from homology"/>
<keyword evidence="7" id="KW-1185">Reference proteome</keyword>
<dbReference type="Gene3D" id="3.40.50.300">
    <property type="entry name" value="P-loop containing nucleotide triphosphate hydrolases"/>
    <property type="match status" value="1"/>
</dbReference>
<evidence type="ECO:0000256" key="2">
    <source>
        <dbReference type="ARBA" id="ARBA00022448"/>
    </source>
</evidence>
<dbReference type="PROSITE" id="PS00211">
    <property type="entry name" value="ABC_TRANSPORTER_1"/>
    <property type="match status" value="1"/>
</dbReference>
<dbReference type="PROSITE" id="PS50893">
    <property type="entry name" value="ABC_TRANSPORTER_2"/>
    <property type="match status" value="1"/>
</dbReference>
<dbReference type="InterPro" id="IPR006073">
    <property type="entry name" value="GTP-bd"/>
</dbReference>
<feature type="domain" description="ABC transporter" evidence="5">
    <location>
        <begin position="11"/>
        <end position="239"/>
    </location>
</feature>
<dbReference type="RefSeq" id="WP_324716801.1">
    <property type="nucleotide sequence ID" value="NZ_CP141615.1"/>
</dbReference>
<dbReference type="EMBL" id="CP141615">
    <property type="protein sequence ID" value="WRP17531.1"/>
    <property type="molecule type" value="Genomic_DNA"/>
</dbReference>
<protein>
    <submittedName>
        <fullName evidence="6">ABC transporter ATP-binding protein</fullName>
    </submittedName>
</protein>